<protein>
    <submittedName>
        <fullName evidence="2">Uncharacterized protein</fullName>
    </submittedName>
</protein>
<reference evidence="2 3" key="1">
    <citation type="submission" date="2022-10" db="EMBL/GenBank/DDBJ databases">
        <title>The complete genomes of actinobacterial strains from the NBC collection.</title>
        <authorList>
            <person name="Joergensen T.S."/>
            <person name="Alvarez Arevalo M."/>
            <person name="Sterndorff E.B."/>
            <person name="Faurdal D."/>
            <person name="Vuksanovic O."/>
            <person name="Mourched A.-S."/>
            <person name="Charusanti P."/>
            <person name="Shaw S."/>
            <person name="Blin K."/>
            <person name="Weber T."/>
        </authorList>
    </citation>
    <scope>NUCLEOTIDE SEQUENCE [LARGE SCALE GENOMIC DNA]</scope>
    <source>
        <strain evidence="2 3">NBC 01753</strain>
    </source>
</reference>
<sequence length="211" mass="22014">MPQHNSYPVPDEPEVFVPVEVEGRQDGCDAGISSPPNVPPTPCVRTPDRMDAWAEGAASGNADGRKEGWRRAYFDGAAQPDPGDASGPYEPQDNGEGRPEHGGAFTQSWTCAGELPLPVMPAQFAPGERGGDGLTDGLLPRARADKGVRRLYLPASVLSSGAAQEGTGDPLAGAGHWHGPVHASLSEATPEAIDHVTVSTHPPEEHHDGPG</sequence>
<evidence type="ECO:0000313" key="2">
    <source>
        <dbReference type="EMBL" id="WSD04453.1"/>
    </source>
</evidence>
<evidence type="ECO:0000256" key="1">
    <source>
        <dbReference type="SAM" id="MobiDB-lite"/>
    </source>
</evidence>
<organism evidence="2 3">
    <name type="scientific">Streptomyces hirsutus</name>
    <dbReference type="NCBI Taxonomy" id="35620"/>
    <lineage>
        <taxon>Bacteria</taxon>
        <taxon>Bacillati</taxon>
        <taxon>Actinomycetota</taxon>
        <taxon>Actinomycetes</taxon>
        <taxon>Kitasatosporales</taxon>
        <taxon>Streptomycetaceae</taxon>
        <taxon>Streptomyces</taxon>
    </lineage>
</organism>
<dbReference type="Proteomes" id="UP001335325">
    <property type="component" value="Chromosome"/>
</dbReference>
<dbReference type="GeneID" id="91541072"/>
<proteinExistence type="predicted"/>
<keyword evidence="3" id="KW-1185">Reference proteome</keyword>
<gene>
    <name evidence="2" type="ORF">OIE73_00840</name>
</gene>
<dbReference type="EMBL" id="CP109134">
    <property type="protein sequence ID" value="WSD04453.1"/>
    <property type="molecule type" value="Genomic_DNA"/>
</dbReference>
<feature type="region of interest" description="Disordered" evidence="1">
    <location>
        <begin position="161"/>
        <end position="211"/>
    </location>
</feature>
<evidence type="ECO:0000313" key="3">
    <source>
        <dbReference type="Proteomes" id="UP001335325"/>
    </source>
</evidence>
<accession>A0ABZ1GE86</accession>
<feature type="region of interest" description="Disordered" evidence="1">
    <location>
        <begin position="24"/>
        <end position="106"/>
    </location>
</feature>
<dbReference type="RefSeq" id="WP_326750784.1">
    <property type="nucleotide sequence ID" value="NZ_CP109134.1"/>
</dbReference>
<feature type="compositionally biased region" description="Basic and acidic residues" evidence="1">
    <location>
        <begin position="202"/>
        <end position="211"/>
    </location>
</feature>
<feature type="compositionally biased region" description="Basic and acidic residues" evidence="1">
    <location>
        <begin position="63"/>
        <end position="73"/>
    </location>
</feature>
<name>A0ABZ1GE86_9ACTN</name>